<dbReference type="CDD" id="cd09009">
    <property type="entry name" value="PNP-EcPNPII_like"/>
    <property type="match status" value="1"/>
</dbReference>
<dbReference type="GO" id="GO:0004731">
    <property type="term" value="F:purine-nucleoside phosphorylase activity"/>
    <property type="evidence" value="ECO:0007669"/>
    <property type="project" value="UniProtKB-EC"/>
</dbReference>
<comment type="pathway">
    <text evidence="2 7">Purine metabolism; purine nucleoside salvage.</text>
</comment>
<dbReference type="PIRSF" id="PIRSF000477">
    <property type="entry name" value="PurNPase"/>
    <property type="match status" value="1"/>
</dbReference>
<comment type="catalytic activity">
    <reaction evidence="6">
        <text>a purine 2'-deoxy-D-ribonucleoside + phosphate = a purine nucleobase + 2-deoxy-alpha-D-ribose 1-phosphate</text>
        <dbReference type="Rhea" id="RHEA:36431"/>
        <dbReference type="ChEBI" id="CHEBI:26386"/>
        <dbReference type="ChEBI" id="CHEBI:43474"/>
        <dbReference type="ChEBI" id="CHEBI:57259"/>
        <dbReference type="ChEBI" id="CHEBI:142361"/>
        <dbReference type="EC" id="2.4.2.1"/>
    </reaction>
</comment>
<sequence length="276" mass="31060">MLKKKNFDTYKKSADYILDKIKTKVEIAIILGTGLENLLDEMEDKIEINYRDVPNFLISTTNNSEGKFIFGKLSGKKVICMTKRFHYYEGYDFDELAMPVYVLKLLGVKNIILTNAAGAVNYNFHPGDICLIRDHINFSGVSPTRGNNLAEFGERFYPIDKLYDEKLRKLAKKSAIKLGFEVKEAVYFFTVGPFFESPSEIRAIRTLGGDLVGMSTITETLTAGHCGIKVLAFSVATNYSSDRIENMDGSEVEDVAREVSPKLKNLILEIIGEMDD</sequence>
<keyword evidence="5 7" id="KW-0808">Transferase</keyword>
<organism evidence="9">
    <name type="scientific">Peptoniphilus gorbachii</name>
    <dbReference type="NCBI Taxonomy" id="411567"/>
    <lineage>
        <taxon>Bacteria</taxon>
        <taxon>Bacillati</taxon>
        <taxon>Bacillota</taxon>
        <taxon>Tissierellia</taxon>
        <taxon>Tissierellales</taxon>
        <taxon>Peptoniphilaceae</taxon>
        <taxon>Peptoniphilus</taxon>
    </lineage>
</organism>
<evidence type="ECO:0000256" key="4">
    <source>
        <dbReference type="ARBA" id="ARBA00022676"/>
    </source>
</evidence>
<dbReference type="AlphaFoldDB" id="A0A6N3CC28"/>
<evidence type="ECO:0000256" key="6">
    <source>
        <dbReference type="ARBA" id="ARBA00048556"/>
    </source>
</evidence>
<dbReference type="Pfam" id="PF01048">
    <property type="entry name" value="PNP_UDP_1"/>
    <property type="match status" value="1"/>
</dbReference>
<gene>
    <name evidence="9" type="primary">punA_2</name>
    <name evidence="9" type="ORF">PGLFYP46_00293</name>
</gene>
<evidence type="ECO:0000256" key="5">
    <source>
        <dbReference type="ARBA" id="ARBA00022679"/>
    </source>
</evidence>
<dbReference type="InterPro" id="IPR035994">
    <property type="entry name" value="Nucleoside_phosphorylase_sf"/>
</dbReference>
<reference evidence="9" key="1">
    <citation type="submission" date="2019-11" db="EMBL/GenBank/DDBJ databases">
        <authorList>
            <person name="Feng L."/>
        </authorList>
    </citation>
    <scope>NUCLEOTIDE SEQUENCE</scope>
    <source>
        <strain evidence="9">PgorbachiiLFYP46</strain>
    </source>
</reference>
<comment type="similarity">
    <text evidence="3 7">Belongs to the PNP/MTAP phosphorylase family.</text>
</comment>
<name>A0A6N3CC28_9FIRM</name>
<dbReference type="PANTHER" id="PTHR11904">
    <property type="entry name" value="METHYLTHIOADENOSINE/PURINE NUCLEOSIDE PHOSPHORYLASE"/>
    <property type="match status" value="1"/>
</dbReference>
<proteinExistence type="inferred from homology"/>
<comment type="function">
    <text evidence="1">The purine nucleoside phosphorylases catalyze the phosphorolytic breakdown of the N-glycosidic bond in the beta-(deoxy)ribonucleoside molecules, with the formation of the corresponding free purine bases and pentose-1-phosphate. Cleaves guanosine, inosine, 2'-deoxyguanosine and 2'-deoxyinosine.</text>
</comment>
<evidence type="ECO:0000313" key="9">
    <source>
        <dbReference type="EMBL" id="VYU12498.1"/>
    </source>
</evidence>
<dbReference type="GO" id="GO:0009116">
    <property type="term" value="P:nucleoside metabolic process"/>
    <property type="evidence" value="ECO:0007669"/>
    <property type="project" value="InterPro"/>
</dbReference>
<dbReference type="NCBIfam" id="NF006054">
    <property type="entry name" value="PRK08202.1"/>
    <property type="match status" value="1"/>
</dbReference>
<dbReference type="PANTHER" id="PTHR11904:SF9">
    <property type="entry name" value="PURINE NUCLEOSIDE PHOSPHORYLASE-RELATED"/>
    <property type="match status" value="1"/>
</dbReference>
<protein>
    <recommendedName>
        <fullName evidence="7">Purine nucleoside phosphorylase</fullName>
        <ecNumber evidence="7">2.4.2.1</ecNumber>
    </recommendedName>
    <alternativeName>
        <fullName evidence="7">Inosine-guanosine phosphorylase</fullName>
    </alternativeName>
</protein>
<evidence type="ECO:0000256" key="2">
    <source>
        <dbReference type="ARBA" id="ARBA00005058"/>
    </source>
</evidence>
<dbReference type="RefSeq" id="WP_156702171.1">
    <property type="nucleotide sequence ID" value="NZ_CACRUP010000022.1"/>
</dbReference>
<dbReference type="UniPathway" id="UPA00606"/>
<evidence type="ECO:0000256" key="7">
    <source>
        <dbReference type="PIRNR" id="PIRNR000477"/>
    </source>
</evidence>
<keyword evidence="4 7" id="KW-0328">Glycosyltransferase</keyword>
<evidence type="ECO:0000259" key="8">
    <source>
        <dbReference type="Pfam" id="PF01048"/>
    </source>
</evidence>
<evidence type="ECO:0000256" key="3">
    <source>
        <dbReference type="ARBA" id="ARBA00006751"/>
    </source>
</evidence>
<evidence type="ECO:0000256" key="1">
    <source>
        <dbReference type="ARBA" id="ARBA00002678"/>
    </source>
</evidence>
<feature type="domain" description="Nucleoside phosphorylase" evidence="8">
    <location>
        <begin position="26"/>
        <end position="271"/>
    </location>
</feature>
<dbReference type="InterPro" id="IPR011268">
    <property type="entry name" value="Purine_phosphorylase"/>
</dbReference>
<dbReference type="NCBIfam" id="TIGR01697">
    <property type="entry name" value="PNPH-PUNA-XAPA"/>
    <property type="match status" value="1"/>
</dbReference>
<dbReference type="InterPro" id="IPR000845">
    <property type="entry name" value="Nucleoside_phosphorylase_d"/>
</dbReference>
<dbReference type="Gene3D" id="3.40.50.1580">
    <property type="entry name" value="Nucleoside phosphorylase domain"/>
    <property type="match status" value="1"/>
</dbReference>
<dbReference type="SUPFAM" id="SSF53167">
    <property type="entry name" value="Purine and uridine phosphorylases"/>
    <property type="match status" value="1"/>
</dbReference>
<dbReference type="GO" id="GO:0005737">
    <property type="term" value="C:cytoplasm"/>
    <property type="evidence" value="ECO:0007669"/>
    <property type="project" value="TreeGrafter"/>
</dbReference>
<accession>A0A6N3CC28</accession>
<dbReference type="EMBL" id="CACRUP010000022">
    <property type="protein sequence ID" value="VYU12498.1"/>
    <property type="molecule type" value="Genomic_DNA"/>
</dbReference>
<dbReference type="EC" id="2.4.2.1" evidence="7"/>